<dbReference type="PROSITE" id="PS50093">
    <property type="entry name" value="PKD"/>
    <property type="match status" value="1"/>
</dbReference>
<reference evidence="4 5" key="1">
    <citation type="submission" date="2019-08" db="EMBL/GenBank/DDBJ databases">
        <title>Genome of Luteibaculum oceani JCM 18817.</title>
        <authorList>
            <person name="Bowman J.P."/>
        </authorList>
    </citation>
    <scope>NUCLEOTIDE SEQUENCE [LARGE SCALE GENOMIC DNA]</scope>
    <source>
        <strain evidence="4 5">JCM 18817</strain>
    </source>
</reference>
<feature type="domain" description="PKD" evidence="2">
    <location>
        <begin position="1291"/>
        <end position="1334"/>
    </location>
</feature>
<dbReference type="Pfam" id="PF18911">
    <property type="entry name" value="PKD_4"/>
    <property type="match status" value="1"/>
</dbReference>
<dbReference type="InterPro" id="IPR035986">
    <property type="entry name" value="PKD_dom_sf"/>
</dbReference>
<dbReference type="OrthoDB" id="2582440at2"/>
<dbReference type="Proteomes" id="UP000321168">
    <property type="component" value="Unassembled WGS sequence"/>
</dbReference>
<dbReference type="CDD" id="cd00146">
    <property type="entry name" value="PKD"/>
    <property type="match status" value="1"/>
</dbReference>
<dbReference type="Pfam" id="PF20009">
    <property type="entry name" value="GEVED"/>
    <property type="match status" value="2"/>
</dbReference>
<dbReference type="SUPFAM" id="SSF49299">
    <property type="entry name" value="PKD domain"/>
    <property type="match status" value="1"/>
</dbReference>
<evidence type="ECO:0000313" key="4">
    <source>
        <dbReference type="EMBL" id="TXC82132.1"/>
    </source>
</evidence>
<dbReference type="Gene3D" id="2.60.40.1290">
    <property type="match status" value="1"/>
</dbReference>
<dbReference type="PROSITE" id="PS50835">
    <property type="entry name" value="IG_LIKE"/>
    <property type="match status" value="1"/>
</dbReference>
<dbReference type="NCBIfam" id="TIGR04183">
    <property type="entry name" value="Por_Secre_tail"/>
    <property type="match status" value="1"/>
</dbReference>
<dbReference type="InterPro" id="IPR045474">
    <property type="entry name" value="GEVED"/>
</dbReference>
<feature type="domain" description="Ig-like" evidence="3">
    <location>
        <begin position="905"/>
        <end position="988"/>
    </location>
</feature>
<dbReference type="Pfam" id="PF18962">
    <property type="entry name" value="Por_Secre_tail"/>
    <property type="match status" value="1"/>
</dbReference>
<accession>A0A5C6V9G7</accession>
<dbReference type="InterPro" id="IPR026444">
    <property type="entry name" value="Secre_tail"/>
</dbReference>
<dbReference type="InterPro" id="IPR000601">
    <property type="entry name" value="PKD_dom"/>
</dbReference>
<dbReference type="RefSeq" id="WP_147013358.1">
    <property type="nucleotide sequence ID" value="NZ_VORB01000002.1"/>
</dbReference>
<comment type="caution">
    <text evidence="4">The sequence shown here is derived from an EMBL/GenBank/DDBJ whole genome shotgun (WGS) entry which is preliminary data.</text>
</comment>
<proteinExistence type="predicted"/>
<sequence>MHNYILNLITFLIILFLVMTGLNSSGQSYCGISFSSTSDYITQVKFGTGSAPNGWTNNSGGQSANGYGNFSNNIAYRATVEPGKSYPMEVRVSGTGTQYVRVFVDWDGNGTFEYSSYFGSQSSGYVFSGNIVVPGNATNKITRIRVVDEYNEDPTACQSDTWGEAEDYSIEICDGTTMSFKSLSVNQNNTAAAPKGSNRAEIIGFNINVAGCDTKVKVKSAKFGQGDSDNITADATNARLYYTGSSNTFATTNQVGGTTAPGASFTISGIDNNLSGLTDGDNWFWLTYDIPNNANIDNYVDGELLSLTLDTLNASGIIYNVPNGDPNGKRLIVNSYCTPANPANAAGAHIQKVEIGTLSNSNTGNSIYRSFVPTVNPFDFCVGNEYDLKVNWYTDVNYIDGSVPFFVHAYFDWNRDGDFNDADEHYLVGNEMTRQYLIDGVKSGTFTAKITPPQSAKGGASVMRVSVSRDMGAYPCTGSVDGETEDYGYNLNKAGNLINTDPIVCTTGTVQFNVSNTNNQPYTVQYATDRENFTDLYQNISSASFTTQLIDTTTSFRIVNAKTECPNGLKSSDIIDIMYAGINRIESDKSQLCADDTAKLKAVYEYNAESFTATFGATNSTVRGMQVTEFPLDVSGLPANVKLNEVMLDSICITGGVNVGAAQLYYYLYAPNVNDQKRVLLSGGNGLNNVGATNKFCFTTEATRSVVGETASLSGEYKSQEPLSRLNGYNPNGTWKLMVFIDFIDGNGSVEEFSLHFGVNDGVNWSPNSAISSTTDDAPEAYPTSSTTYIASLSNKYCMALDSLPLAVLGNTAITASITDQTPTGSVCAGSSIRFDAALSDNIANPPVQWYINDQPVTGETGMNFTTNTLSDGDEVKFEFNLVTACGTYYSTDSVIVEIDDFLTPSLTLNSGSPMPICQGATVNFTADDKDFGPNPNFEWFLNGTSVQNQGKTYSGNGLNNGDVVVVKVNANYACVSVNELSDTIVVTTTTELDPNLEMTSDVNPELSCIGKEITFTVDTAFNNSGGKGSVSWFHNGKPINVTTLSTSTDTFSVGNHVIRAEYNVNSSCTKSTFVTDQVSFLVGSDVEPEITITSDRTKICDGDSIHFLVTNIKHGGSAPEIQWFLNSDPISGETGMTYSGANFNNQDEVNARLISSIECISFEQTFSGPIEVKVSELTPTAINIRSDFEQTPFCKGESILIEVDLLEGGGVEPNIEWFLNDLSIRKRKFTKIALDSLKNGDKVYAKLHPNSVCPTPVIPTSDTLTFSVLDLPFVDFQPVVSGADVQFIPSDTNFTAYAWQFGNGQSSQQVKPSMQYEESGEYEVCLSVEDTNGCVNVRCKMVSYSVPVGLNEHKGYAMSLFPNPVKEKVFITHNLTSVKSIKVMSQDGKLVSTNYVESDGRITVPMNDVVSGVYLIQVYHDNGVLSSKFTKL</sequence>
<dbReference type="Gene3D" id="2.60.40.10">
    <property type="entry name" value="Immunoglobulins"/>
    <property type="match status" value="1"/>
</dbReference>
<name>A0A5C6V9G7_9FLAO</name>
<evidence type="ECO:0000313" key="5">
    <source>
        <dbReference type="Proteomes" id="UP000321168"/>
    </source>
</evidence>
<evidence type="ECO:0000256" key="1">
    <source>
        <dbReference type="ARBA" id="ARBA00022729"/>
    </source>
</evidence>
<dbReference type="SMART" id="SM00089">
    <property type="entry name" value="PKD"/>
    <property type="match status" value="1"/>
</dbReference>
<dbReference type="InterPro" id="IPR013783">
    <property type="entry name" value="Ig-like_fold"/>
</dbReference>
<gene>
    <name evidence="4" type="ORF">FRX97_03290</name>
</gene>
<evidence type="ECO:0000259" key="3">
    <source>
        <dbReference type="PROSITE" id="PS50835"/>
    </source>
</evidence>
<protein>
    <submittedName>
        <fullName evidence="4">PKD domain-containing protein</fullName>
    </submittedName>
</protein>
<dbReference type="EMBL" id="VORB01000002">
    <property type="protein sequence ID" value="TXC82132.1"/>
    <property type="molecule type" value="Genomic_DNA"/>
</dbReference>
<keyword evidence="5" id="KW-1185">Reference proteome</keyword>
<organism evidence="4 5">
    <name type="scientific">Luteibaculum oceani</name>
    <dbReference type="NCBI Taxonomy" id="1294296"/>
    <lineage>
        <taxon>Bacteria</taxon>
        <taxon>Pseudomonadati</taxon>
        <taxon>Bacteroidota</taxon>
        <taxon>Flavobacteriia</taxon>
        <taxon>Flavobacteriales</taxon>
        <taxon>Luteibaculaceae</taxon>
        <taxon>Luteibaculum</taxon>
    </lineage>
</organism>
<dbReference type="InterPro" id="IPR022409">
    <property type="entry name" value="PKD/Chitinase_dom"/>
</dbReference>
<keyword evidence="1" id="KW-0732">Signal</keyword>
<evidence type="ECO:0000259" key="2">
    <source>
        <dbReference type="PROSITE" id="PS50093"/>
    </source>
</evidence>
<dbReference type="InterPro" id="IPR007110">
    <property type="entry name" value="Ig-like_dom"/>
</dbReference>